<dbReference type="SUPFAM" id="SSF52467">
    <property type="entry name" value="DHS-like NAD/FAD-binding domain"/>
    <property type="match status" value="1"/>
</dbReference>
<dbReference type="EMBL" id="LHQS01000004">
    <property type="protein sequence ID" value="RXE55179.1"/>
    <property type="molecule type" value="Genomic_DNA"/>
</dbReference>
<sequence>MANPIAEFAMKPTQPVEPNVNVTALLQSMSKTGFQGRKLGESLGIWTDMVRDEECTILMGLSGAMIPAGMQNCLIELVRNRLVDVIVSTGANIFHDTCEHLGVRHYLGHHHADDSALFEQGIDRIYDVFAYEGQFREIDAEIARFAGELAPFKGSSREFIERLGRWLMEQRPEGRSLVATCAEHGVPIFIPALCDSSIGIGLVMARRQGISIDVDQIADTDEITKIVEDAEKTGVIYVGGGVPKNFIQQTQVIASIHDQNLGGHAYAIQYTTDAPHWGGLSGCTFEEAISWGKEAPQSPRVQCFCDATIALPIITSGLLGSGVKRARTKP</sequence>
<comment type="caution">
    <text evidence="3">The sequence shown here is derived from an EMBL/GenBank/DDBJ whole genome shotgun (WGS) entry which is preliminary data.</text>
</comment>
<dbReference type="GO" id="GO:0034038">
    <property type="term" value="F:deoxyhypusine synthase activity"/>
    <property type="evidence" value="ECO:0007669"/>
    <property type="project" value="UniProtKB-EC"/>
</dbReference>
<reference evidence="3 4" key="1">
    <citation type="journal article" date="2015" name="Int. J. Syst. Evol. Microbiol.">
        <title>Methanoculleus taiwanensis sp. nov., a methanogen isolated from deep marine sediment at the deformation front area near Taiwan.</title>
        <authorList>
            <person name="Weng C.Y."/>
            <person name="Chen S.C."/>
            <person name="Lai M.C."/>
            <person name="Wu S.Y."/>
            <person name="Lin S."/>
            <person name="Yang T.F."/>
            <person name="Chen P.C."/>
        </authorList>
    </citation>
    <scope>NUCLEOTIDE SEQUENCE [LARGE SCALE GENOMIC DNA]</scope>
    <source>
        <strain evidence="3 4">CYW4</strain>
    </source>
</reference>
<dbReference type="InterPro" id="IPR002773">
    <property type="entry name" value="Deoxyhypusine_synthase"/>
</dbReference>
<dbReference type="Gene3D" id="3.40.910.10">
    <property type="entry name" value="Deoxyhypusine synthase"/>
    <property type="match status" value="1"/>
</dbReference>
<dbReference type="Pfam" id="PF01916">
    <property type="entry name" value="DS"/>
    <property type="match status" value="1"/>
</dbReference>
<dbReference type="InterPro" id="IPR036982">
    <property type="entry name" value="Deoxyhypusine_synthase_sf"/>
</dbReference>
<accession>A0A498GW67</accession>
<proteinExistence type="inferred from homology"/>
<dbReference type="NCBIfam" id="NF002006">
    <property type="entry name" value="PRK00805.1"/>
    <property type="match status" value="1"/>
</dbReference>
<dbReference type="GO" id="GO:0005737">
    <property type="term" value="C:cytoplasm"/>
    <property type="evidence" value="ECO:0007669"/>
    <property type="project" value="TreeGrafter"/>
</dbReference>
<gene>
    <name evidence="3" type="ORF">ABH15_13265</name>
</gene>
<comment type="similarity">
    <text evidence="1">Belongs to the deoxyhypusine synthase family.</text>
</comment>
<evidence type="ECO:0000313" key="4">
    <source>
        <dbReference type="Proteomes" id="UP000290932"/>
    </source>
</evidence>
<evidence type="ECO:0000256" key="2">
    <source>
        <dbReference type="ARBA" id="ARBA00022679"/>
    </source>
</evidence>
<evidence type="ECO:0000313" key="3">
    <source>
        <dbReference type="EMBL" id="RXE55179.1"/>
    </source>
</evidence>
<dbReference type="AlphaFoldDB" id="A0A498GW67"/>
<keyword evidence="4" id="KW-1185">Reference proteome</keyword>
<protein>
    <submittedName>
        <fullName evidence="3">Deoxyhypusine synthase</fullName>
        <ecNumber evidence="3">2.5.1.46</ecNumber>
    </submittedName>
</protein>
<keyword evidence="2 3" id="KW-0808">Transferase</keyword>
<dbReference type="PANTHER" id="PTHR11703:SF2">
    <property type="entry name" value="DEOXYHYPUSINE SYNTHASE-LIKE PROTEIN"/>
    <property type="match status" value="1"/>
</dbReference>
<evidence type="ECO:0000256" key="1">
    <source>
        <dbReference type="ARBA" id="ARBA00009892"/>
    </source>
</evidence>
<organism evidence="3 4">
    <name type="scientific">Methanoculleus taiwanensis</name>
    <dbReference type="NCBI Taxonomy" id="1550565"/>
    <lineage>
        <taxon>Archaea</taxon>
        <taxon>Methanobacteriati</taxon>
        <taxon>Methanobacteriota</taxon>
        <taxon>Stenosarchaea group</taxon>
        <taxon>Methanomicrobia</taxon>
        <taxon>Methanomicrobiales</taxon>
        <taxon>Methanomicrobiaceae</taxon>
        <taxon>Methanoculleus</taxon>
    </lineage>
</organism>
<dbReference type="PANTHER" id="PTHR11703">
    <property type="entry name" value="DEOXYHYPUSINE SYNTHASE"/>
    <property type="match status" value="1"/>
</dbReference>
<dbReference type="Proteomes" id="UP000290932">
    <property type="component" value="Unassembled WGS sequence"/>
</dbReference>
<dbReference type="EC" id="2.5.1.46" evidence="3"/>
<name>A0A498GW67_9EURY</name>
<dbReference type="InterPro" id="IPR029035">
    <property type="entry name" value="DHS-like_NAD/FAD-binding_dom"/>
</dbReference>
<dbReference type="NCBIfam" id="TIGR00321">
    <property type="entry name" value="dhys"/>
    <property type="match status" value="1"/>
</dbReference>